<evidence type="ECO:0000259" key="3">
    <source>
        <dbReference type="PROSITE" id="PS50887"/>
    </source>
</evidence>
<proteinExistence type="predicted"/>
<dbReference type="PROSITE" id="PS50887">
    <property type="entry name" value="GGDEF"/>
    <property type="match status" value="1"/>
</dbReference>
<dbReference type="Gene3D" id="3.30.70.270">
    <property type="match status" value="1"/>
</dbReference>
<dbReference type="PROSITE" id="PS50113">
    <property type="entry name" value="PAC"/>
    <property type="match status" value="1"/>
</dbReference>
<dbReference type="Proteomes" id="UP000516173">
    <property type="component" value="Chromosome"/>
</dbReference>
<dbReference type="AlphaFoldDB" id="A0A7G1KL47"/>
<dbReference type="SMART" id="SM00086">
    <property type="entry name" value="PAC"/>
    <property type="match status" value="1"/>
</dbReference>
<feature type="domain" description="PAS" evidence="1">
    <location>
        <begin position="126"/>
        <end position="197"/>
    </location>
</feature>
<dbReference type="InterPro" id="IPR000160">
    <property type="entry name" value="GGDEF_dom"/>
</dbReference>
<evidence type="ECO:0000313" key="4">
    <source>
        <dbReference type="EMBL" id="BCK55987.1"/>
    </source>
</evidence>
<dbReference type="Pfam" id="PF00990">
    <property type="entry name" value="GGDEF"/>
    <property type="match status" value="1"/>
</dbReference>
<dbReference type="InterPro" id="IPR000700">
    <property type="entry name" value="PAS-assoc_C"/>
</dbReference>
<dbReference type="Pfam" id="PF08448">
    <property type="entry name" value="PAS_4"/>
    <property type="match status" value="1"/>
</dbReference>
<name>A0A7G1KL47_9NOCA</name>
<dbReference type="SUPFAM" id="SSF55073">
    <property type="entry name" value="Nucleotide cyclase"/>
    <property type="match status" value="1"/>
</dbReference>
<feature type="domain" description="GGDEF" evidence="3">
    <location>
        <begin position="284"/>
        <end position="418"/>
    </location>
</feature>
<dbReference type="CDD" id="cd00130">
    <property type="entry name" value="PAS"/>
    <property type="match status" value="1"/>
</dbReference>
<evidence type="ECO:0000313" key="5">
    <source>
        <dbReference type="Proteomes" id="UP000516173"/>
    </source>
</evidence>
<dbReference type="PANTHER" id="PTHR44757">
    <property type="entry name" value="DIGUANYLATE CYCLASE DGCP"/>
    <property type="match status" value="1"/>
</dbReference>
<dbReference type="CDD" id="cd01949">
    <property type="entry name" value="GGDEF"/>
    <property type="match status" value="1"/>
</dbReference>
<dbReference type="GeneID" id="80348275"/>
<protein>
    <recommendedName>
        <fullName evidence="6">GGDEF domain-containing protein</fullName>
    </recommendedName>
</protein>
<accession>A0A7G1KL47</accession>
<dbReference type="InterPro" id="IPR043128">
    <property type="entry name" value="Rev_trsase/Diguanyl_cyclase"/>
</dbReference>
<dbReference type="SUPFAM" id="SSF55785">
    <property type="entry name" value="PYP-like sensor domain (PAS domain)"/>
    <property type="match status" value="1"/>
</dbReference>
<dbReference type="InterPro" id="IPR029787">
    <property type="entry name" value="Nucleotide_cyclase"/>
</dbReference>
<organism evidence="4 5">
    <name type="scientific">Nocardia wallacei</name>
    <dbReference type="NCBI Taxonomy" id="480035"/>
    <lineage>
        <taxon>Bacteria</taxon>
        <taxon>Bacillati</taxon>
        <taxon>Actinomycetota</taxon>
        <taxon>Actinomycetes</taxon>
        <taxon>Mycobacteriales</taxon>
        <taxon>Nocardiaceae</taxon>
        <taxon>Nocardia</taxon>
    </lineage>
</organism>
<sequence length="418" mass="44604">MDEQRRSEWVAQWHDALGVVGAAARPQLPMVLGRLVDEFAEAVDADPFDSSAGAGVGRALARALPWDPAVPVLSAPLLARLAAATGRRDAAARAAGVLAALAQGYQQARAAAPPDSAGATEADRAAADRFRVVFDNTAVAIGIADTRGVLIDANQCLAAMLGAPVETLRGMPVDQFAHPADLADIHARVFGELVAARKGSVRIEGRGLAPAGDTRWAAFTVTYVPGGDGQDDYLLAVGEDITERRLLQDELRWQARHDPLTGLPNRRQLLELLHAAADSATDNACAGLCFADLDDFKQVNDTYGHRVGDEVLRAVGARLRRHLRRHDCTLARLGGDEFVVFLPPPVDDDRLAATAATLRSALAVPVVIDDHRIVLSLSVGAVLAPVAHTAADAFLDAADRRLYLAKTRRRHRLQHAPN</sequence>
<evidence type="ECO:0000259" key="2">
    <source>
        <dbReference type="PROSITE" id="PS50113"/>
    </source>
</evidence>
<dbReference type="InterPro" id="IPR013656">
    <property type="entry name" value="PAS_4"/>
</dbReference>
<dbReference type="InterPro" id="IPR000014">
    <property type="entry name" value="PAS"/>
</dbReference>
<evidence type="ECO:0000259" key="1">
    <source>
        <dbReference type="PROSITE" id="PS50112"/>
    </source>
</evidence>
<dbReference type="RefSeq" id="WP_187683148.1">
    <property type="nucleotide sequence ID" value="NZ_AP023396.1"/>
</dbReference>
<evidence type="ECO:0008006" key="6">
    <source>
        <dbReference type="Google" id="ProtNLM"/>
    </source>
</evidence>
<dbReference type="InterPro" id="IPR001610">
    <property type="entry name" value="PAC"/>
</dbReference>
<dbReference type="InterPro" id="IPR052155">
    <property type="entry name" value="Biofilm_reg_signaling"/>
</dbReference>
<dbReference type="SMART" id="SM00091">
    <property type="entry name" value="PAS"/>
    <property type="match status" value="1"/>
</dbReference>
<dbReference type="NCBIfam" id="TIGR00254">
    <property type="entry name" value="GGDEF"/>
    <property type="match status" value="1"/>
</dbReference>
<dbReference type="SMART" id="SM00267">
    <property type="entry name" value="GGDEF"/>
    <property type="match status" value="1"/>
</dbReference>
<gene>
    <name evidence="4" type="ORF">NWFMUON74_37590</name>
</gene>
<dbReference type="NCBIfam" id="TIGR00229">
    <property type="entry name" value="sensory_box"/>
    <property type="match status" value="1"/>
</dbReference>
<dbReference type="PROSITE" id="PS50112">
    <property type="entry name" value="PAS"/>
    <property type="match status" value="1"/>
</dbReference>
<dbReference type="InterPro" id="IPR035965">
    <property type="entry name" value="PAS-like_dom_sf"/>
</dbReference>
<dbReference type="PANTHER" id="PTHR44757:SF2">
    <property type="entry name" value="BIOFILM ARCHITECTURE MAINTENANCE PROTEIN MBAA"/>
    <property type="match status" value="1"/>
</dbReference>
<dbReference type="Gene3D" id="3.30.450.20">
    <property type="entry name" value="PAS domain"/>
    <property type="match status" value="1"/>
</dbReference>
<feature type="domain" description="PAC" evidence="2">
    <location>
        <begin position="201"/>
        <end position="253"/>
    </location>
</feature>
<dbReference type="EMBL" id="AP023396">
    <property type="protein sequence ID" value="BCK55987.1"/>
    <property type="molecule type" value="Genomic_DNA"/>
</dbReference>
<dbReference type="KEGG" id="nwl:NWFMUON74_37590"/>
<reference evidence="4 5" key="1">
    <citation type="submission" date="2020-08" db="EMBL/GenBank/DDBJ databases">
        <title>Genome Sequencing of Nocardia wallacei strain FMUON74 and assembly.</title>
        <authorList>
            <person name="Toyokawa M."/>
            <person name="Uesaka K."/>
        </authorList>
    </citation>
    <scope>NUCLEOTIDE SEQUENCE [LARGE SCALE GENOMIC DNA]</scope>
    <source>
        <strain evidence="4 5">FMUON74</strain>
    </source>
</reference>
<keyword evidence="5" id="KW-1185">Reference proteome</keyword>